<organism evidence="1 2">
    <name type="scientific">Persea americana</name>
    <name type="common">Avocado</name>
    <dbReference type="NCBI Taxonomy" id="3435"/>
    <lineage>
        <taxon>Eukaryota</taxon>
        <taxon>Viridiplantae</taxon>
        <taxon>Streptophyta</taxon>
        <taxon>Embryophyta</taxon>
        <taxon>Tracheophyta</taxon>
        <taxon>Spermatophyta</taxon>
        <taxon>Magnoliopsida</taxon>
        <taxon>Magnoliidae</taxon>
        <taxon>Laurales</taxon>
        <taxon>Lauraceae</taxon>
        <taxon>Persea</taxon>
    </lineage>
</organism>
<dbReference type="Proteomes" id="UP001234297">
    <property type="component" value="Chromosome 6"/>
</dbReference>
<proteinExistence type="predicted"/>
<comment type="caution">
    <text evidence="1">The sequence shown here is derived from an EMBL/GenBank/DDBJ whole genome shotgun (WGS) entry which is preliminary data.</text>
</comment>
<evidence type="ECO:0000313" key="2">
    <source>
        <dbReference type="Proteomes" id="UP001234297"/>
    </source>
</evidence>
<keyword evidence="2" id="KW-1185">Reference proteome</keyword>
<reference evidence="1 2" key="1">
    <citation type="journal article" date="2022" name="Hortic Res">
        <title>A haplotype resolved chromosomal level avocado genome allows analysis of novel avocado genes.</title>
        <authorList>
            <person name="Nath O."/>
            <person name="Fletcher S.J."/>
            <person name="Hayward A."/>
            <person name="Shaw L.M."/>
            <person name="Masouleh A.K."/>
            <person name="Furtado A."/>
            <person name="Henry R.J."/>
            <person name="Mitter N."/>
        </authorList>
    </citation>
    <scope>NUCLEOTIDE SEQUENCE [LARGE SCALE GENOMIC DNA]</scope>
    <source>
        <strain evidence="2">cv. Hass</strain>
    </source>
</reference>
<evidence type="ECO:0000313" key="1">
    <source>
        <dbReference type="EMBL" id="KAJ8627640.1"/>
    </source>
</evidence>
<dbReference type="EMBL" id="CM056814">
    <property type="protein sequence ID" value="KAJ8627640.1"/>
    <property type="molecule type" value="Genomic_DNA"/>
</dbReference>
<accession>A0ACC2L2T7</accession>
<name>A0ACC2L2T7_PERAE</name>
<protein>
    <submittedName>
        <fullName evidence="1">Uncharacterized protein</fullName>
    </submittedName>
</protein>
<sequence>MLLSMRKQLRNELVQNGFISDDALNCSLNARDPGYLACSPYGCKFSCRPLVIYDEITRGDGEMSIKNCTITGPYPLLLVATEMVVAPAHDEEDEDDDESDGDEEESGSEEDGMEMNASSSGQQAERIMSSPDNNVSVVVDRWLTFESTALDVAQIYCLRERLSAAILFKASSWINYVLLLK</sequence>
<gene>
    <name evidence="1" type="ORF">MRB53_020947</name>
</gene>